<accession>A0A143PFG8</accession>
<dbReference type="AlphaFoldDB" id="A0A143PFG8"/>
<dbReference type="OrthoDB" id="285993at2"/>
<proteinExistence type="predicted"/>
<sequence length="120" mass="13555">MSTQPRDLTERSLQFSRDLLLFIEREQERRVFPPRLLDQLMRAGTSIGAQNAEADSAISRKHLLSLRARALQEATETQYWLKVLASADRSDSAESIQKLTGQASELVAILTTCVKRLRGQ</sequence>
<dbReference type="Pfam" id="PF05635">
    <property type="entry name" value="23S_rRNA_IVP"/>
    <property type="match status" value="1"/>
</dbReference>
<dbReference type="PANTHER" id="PTHR38471">
    <property type="entry name" value="FOUR HELIX BUNDLE PROTEIN"/>
    <property type="match status" value="1"/>
</dbReference>
<dbReference type="InterPro" id="IPR036583">
    <property type="entry name" value="23S_rRNA_IVS_sf"/>
</dbReference>
<evidence type="ECO:0000313" key="2">
    <source>
        <dbReference type="Proteomes" id="UP000076079"/>
    </source>
</evidence>
<organism evidence="1 2">
    <name type="scientific">Luteitalea pratensis</name>
    <dbReference type="NCBI Taxonomy" id="1855912"/>
    <lineage>
        <taxon>Bacteria</taxon>
        <taxon>Pseudomonadati</taxon>
        <taxon>Acidobacteriota</taxon>
        <taxon>Vicinamibacteria</taxon>
        <taxon>Vicinamibacterales</taxon>
        <taxon>Vicinamibacteraceae</taxon>
        <taxon>Luteitalea</taxon>
    </lineage>
</organism>
<dbReference type="Gene3D" id="1.20.1440.60">
    <property type="entry name" value="23S rRNA-intervening sequence"/>
    <property type="match status" value="1"/>
</dbReference>
<reference evidence="2" key="2">
    <citation type="submission" date="2016-04" db="EMBL/GenBank/DDBJ databases">
        <title>First Complete Genome Sequence of a Subdivision 6 Acidobacterium.</title>
        <authorList>
            <person name="Huang S."/>
            <person name="Vieira S."/>
            <person name="Bunk B."/>
            <person name="Riedel T."/>
            <person name="Sproeer C."/>
            <person name="Overmann J."/>
        </authorList>
    </citation>
    <scope>NUCLEOTIDE SEQUENCE [LARGE SCALE GENOMIC DNA]</scope>
    <source>
        <strain evidence="2">DSM 100886 HEG_-6_39</strain>
    </source>
</reference>
<dbReference type="RefSeq" id="WP_157898638.1">
    <property type="nucleotide sequence ID" value="NZ_CP015136.1"/>
</dbReference>
<dbReference type="KEGG" id="abac:LuPra_00432"/>
<evidence type="ECO:0000313" key="1">
    <source>
        <dbReference type="EMBL" id="AMY07265.1"/>
    </source>
</evidence>
<keyword evidence="2" id="KW-1185">Reference proteome</keyword>
<gene>
    <name evidence="1" type="ORF">LuPra_00432</name>
</gene>
<dbReference type="NCBIfam" id="TIGR02436">
    <property type="entry name" value="four helix bundle protein"/>
    <property type="match status" value="1"/>
</dbReference>
<protein>
    <submittedName>
        <fullName evidence="1">Four helix bundle protein</fullName>
    </submittedName>
</protein>
<dbReference type="STRING" id="1855912.LuPra_00432"/>
<dbReference type="EMBL" id="CP015136">
    <property type="protein sequence ID" value="AMY07265.1"/>
    <property type="molecule type" value="Genomic_DNA"/>
</dbReference>
<dbReference type="InterPro" id="IPR012657">
    <property type="entry name" value="23S_rRNA-intervening_sequence"/>
</dbReference>
<dbReference type="SUPFAM" id="SSF158446">
    <property type="entry name" value="IVS-encoded protein-like"/>
    <property type="match status" value="1"/>
</dbReference>
<dbReference type="PANTHER" id="PTHR38471:SF2">
    <property type="entry name" value="FOUR HELIX BUNDLE PROTEIN"/>
    <property type="match status" value="1"/>
</dbReference>
<name>A0A143PFG8_LUTPR</name>
<reference evidence="1 2" key="1">
    <citation type="journal article" date="2016" name="Genome Announc.">
        <title>First Complete Genome Sequence of a Subdivision 6 Acidobacterium Strain.</title>
        <authorList>
            <person name="Huang S."/>
            <person name="Vieira S."/>
            <person name="Bunk B."/>
            <person name="Riedel T."/>
            <person name="Sproer C."/>
            <person name="Overmann J."/>
        </authorList>
    </citation>
    <scope>NUCLEOTIDE SEQUENCE [LARGE SCALE GENOMIC DNA]</scope>
    <source>
        <strain evidence="2">DSM 100886 HEG_-6_39</strain>
    </source>
</reference>
<dbReference type="Proteomes" id="UP000076079">
    <property type="component" value="Chromosome"/>
</dbReference>